<accession>A0A9D3YJI9</accession>
<keyword evidence="2" id="KW-1185">Reference proteome</keyword>
<protein>
    <submittedName>
        <fullName evidence="1">Uncharacterized protein</fullName>
    </submittedName>
</protein>
<proteinExistence type="predicted"/>
<reference evidence="1" key="1">
    <citation type="journal article" date="2019" name="bioRxiv">
        <title>The Genome of the Zebra Mussel, Dreissena polymorpha: A Resource for Invasive Species Research.</title>
        <authorList>
            <person name="McCartney M.A."/>
            <person name="Auch B."/>
            <person name="Kono T."/>
            <person name="Mallez S."/>
            <person name="Zhang Y."/>
            <person name="Obille A."/>
            <person name="Becker A."/>
            <person name="Abrahante J.E."/>
            <person name="Garbe J."/>
            <person name="Badalamenti J.P."/>
            <person name="Herman A."/>
            <person name="Mangelson H."/>
            <person name="Liachko I."/>
            <person name="Sullivan S."/>
            <person name="Sone E.D."/>
            <person name="Koren S."/>
            <person name="Silverstein K.A.T."/>
            <person name="Beckman K.B."/>
            <person name="Gohl D.M."/>
        </authorList>
    </citation>
    <scope>NUCLEOTIDE SEQUENCE</scope>
    <source>
        <strain evidence="1">Duluth1</strain>
        <tissue evidence="1">Whole animal</tissue>
    </source>
</reference>
<sequence length="108" mass="12109">MQACEGFSLSIANNFEARHLQGAVPLFFSFVGNRIWSADSLDHSEAGVDEDLDFLHGDDGGSPGLFSIEKYLLRVDLRCLILAVMLIAPDPRNVILCERTLVLYRRRL</sequence>
<comment type="caution">
    <text evidence="1">The sequence shown here is derived from an EMBL/GenBank/DDBJ whole genome shotgun (WGS) entry which is preliminary data.</text>
</comment>
<dbReference type="Proteomes" id="UP000828390">
    <property type="component" value="Unassembled WGS sequence"/>
</dbReference>
<dbReference type="EMBL" id="JAIWYP010000015">
    <property type="protein sequence ID" value="KAH3699611.1"/>
    <property type="molecule type" value="Genomic_DNA"/>
</dbReference>
<evidence type="ECO:0000313" key="1">
    <source>
        <dbReference type="EMBL" id="KAH3699611.1"/>
    </source>
</evidence>
<organism evidence="1 2">
    <name type="scientific">Dreissena polymorpha</name>
    <name type="common">Zebra mussel</name>
    <name type="synonym">Mytilus polymorpha</name>
    <dbReference type="NCBI Taxonomy" id="45954"/>
    <lineage>
        <taxon>Eukaryota</taxon>
        <taxon>Metazoa</taxon>
        <taxon>Spiralia</taxon>
        <taxon>Lophotrochozoa</taxon>
        <taxon>Mollusca</taxon>
        <taxon>Bivalvia</taxon>
        <taxon>Autobranchia</taxon>
        <taxon>Heteroconchia</taxon>
        <taxon>Euheterodonta</taxon>
        <taxon>Imparidentia</taxon>
        <taxon>Neoheterodontei</taxon>
        <taxon>Myida</taxon>
        <taxon>Dreissenoidea</taxon>
        <taxon>Dreissenidae</taxon>
        <taxon>Dreissena</taxon>
    </lineage>
</organism>
<evidence type="ECO:0000313" key="2">
    <source>
        <dbReference type="Proteomes" id="UP000828390"/>
    </source>
</evidence>
<gene>
    <name evidence="1" type="ORF">DPMN_074569</name>
</gene>
<reference evidence="1" key="2">
    <citation type="submission" date="2020-11" db="EMBL/GenBank/DDBJ databases">
        <authorList>
            <person name="McCartney M.A."/>
            <person name="Auch B."/>
            <person name="Kono T."/>
            <person name="Mallez S."/>
            <person name="Becker A."/>
            <person name="Gohl D.M."/>
            <person name="Silverstein K.A.T."/>
            <person name="Koren S."/>
            <person name="Bechman K.B."/>
            <person name="Herman A."/>
            <person name="Abrahante J.E."/>
            <person name="Garbe J."/>
        </authorList>
    </citation>
    <scope>NUCLEOTIDE SEQUENCE</scope>
    <source>
        <strain evidence="1">Duluth1</strain>
        <tissue evidence="1">Whole animal</tissue>
    </source>
</reference>
<name>A0A9D3YJI9_DREPO</name>
<dbReference type="AlphaFoldDB" id="A0A9D3YJI9"/>